<evidence type="ECO:0000313" key="4">
    <source>
        <dbReference type="Proteomes" id="UP000249239"/>
    </source>
</evidence>
<proteinExistence type="predicted"/>
<dbReference type="OrthoDB" id="1204817at2"/>
<evidence type="ECO:0000313" key="3">
    <source>
        <dbReference type="EMBL" id="PZX15151.1"/>
    </source>
</evidence>
<accession>A0A2W7N4Z8</accession>
<keyword evidence="4" id="KW-1185">Reference proteome</keyword>
<evidence type="ECO:0000256" key="1">
    <source>
        <dbReference type="SAM" id="SignalP"/>
    </source>
</evidence>
<feature type="domain" description="DUF4114" evidence="2">
    <location>
        <begin position="529"/>
        <end position="609"/>
    </location>
</feature>
<feature type="signal peptide" evidence="1">
    <location>
        <begin position="1"/>
        <end position="19"/>
    </location>
</feature>
<dbReference type="AlphaFoldDB" id="A0A2W7N4Z8"/>
<name>A0A2W7N4Z8_9BACT</name>
<evidence type="ECO:0000259" key="2">
    <source>
        <dbReference type="Pfam" id="PF13448"/>
    </source>
</evidence>
<dbReference type="Proteomes" id="UP000249239">
    <property type="component" value="Unassembled WGS sequence"/>
</dbReference>
<dbReference type="Pfam" id="PF13448">
    <property type="entry name" value="DUF4114"/>
    <property type="match status" value="1"/>
</dbReference>
<protein>
    <submittedName>
        <fullName evidence="3">Uncharacterized protein DUF4114</fullName>
    </submittedName>
</protein>
<reference evidence="3 4" key="1">
    <citation type="submission" date="2018-06" db="EMBL/GenBank/DDBJ databases">
        <title>Genomic Encyclopedia of Archaeal and Bacterial Type Strains, Phase II (KMG-II): from individual species to whole genera.</title>
        <authorList>
            <person name="Goeker M."/>
        </authorList>
    </citation>
    <scope>NUCLEOTIDE SEQUENCE [LARGE SCALE GENOMIC DNA]</scope>
    <source>
        <strain evidence="3 4">DSM 6779</strain>
    </source>
</reference>
<keyword evidence="1" id="KW-0732">Signal</keyword>
<sequence length="628" mass="68972">MKTKWCRSLLFMSLLAVVAGCEKNEKEESEDLQTIGNLIVTSNSAELNRRVTMQDELMWVEPIEASTLKSASEIAQVDLRKNYAFKLVAEVAPPQFEGHTLQATHVKIVDKYAYVTYNTKGDKYLGGLEVFDVSDVTNPQIVWHAVFPNADVSAVDYYNKKIYIVGATNPDEKGYEFESPAFLEVLSLDDQYAITGVDKMVDVSSYVGTGVGVCSSGVFVASGSDGGMSYFNHDLNLVYENKLPDVRDIALTCNDLFVLTGQPGAVGHYQLANNVLVGSYPVAGDLQSEAKSGIDATDKYVFAALNYDGMKMLNADGALKQHIAAPLVPEGKDRNNYVTNSVSVNGDLVLMANGEAGIYIGGMIESLDDEVVMLGAVKFGEAQSANYVESKDDVIFVATGTGGLKILAISVDQGVPDDIIPTKPCETLYSSIIDMFPEYVDNQKAHADLFDDQVTTNLLINQETDVYITFVDEGAGWKNTFGYYAYPADNPPTTVDQLQCHYVYPNVSKINEGGGLNTGDMVRLGTEKFPANTVIGFFLIAQGWQNGRVANGLYTLYTNNEFNTNYYQQHTLFIESSCNDLVMTLEDVVLNSDLSYNDKDFNDIIFTIKDNRDGKANSCFNVDNIPRK</sequence>
<feature type="chain" id="PRO_5016099771" evidence="1">
    <location>
        <begin position="20"/>
        <end position="628"/>
    </location>
</feature>
<dbReference type="PROSITE" id="PS51257">
    <property type="entry name" value="PROKAR_LIPOPROTEIN"/>
    <property type="match status" value="1"/>
</dbReference>
<dbReference type="InterPro" id="IPR025193">
    <property type="entry name" value="DUF4114"/>
</dbReference>
<gene>
    <name evidence="3" type="ORF">LX69_02239</name>
</gene>
<comment type="caution">
    <text evidence="3">The sequence shown here is derived from an EMBL/GenBank/DDBJ whole genome shotgun (WGS) entry which is preliminary data.</text>
</comment>
<dbReference type="EMBL" id="QKZK01000017">
    <property type="protein sequence ID" value="PZX15151.1"/>
    <property type="molecule type" value="Genomic_DNA"/>
</dbReference>
<organism evidence="3 4">
    <name type="scientific">Breznakibacter xylanolyticus</name>
    <dbReference type="NCBI Taxonomy" id="990"/>
    <lineage>
        <taxon>Bacteria</taxon>
        <taxon>Pseudomonadati</taxon>
        <taxon>Bacteroidota</taxon>
        <taxon>Bacteroidia</taxon>
        <taxon>Marinilabiliales</taxon>
        <taxon>Marinilabiliaceae</taxon>
        <taxon>Breznakibacter</taxon>
    </lineage>
</organism>
<dbReference type="RefSeq" id="WP_111446100.1">
    <property type="nucleotide sequence ID" value="NZ_QKZK01000017.1"/>
</dbReference>